<keyword evidence="3" id="KW-0238">DNA-binding</keyword>
<evidence type="ECO:0000313" key="6">
    <source>
        <dbReference type="EMBL" id="MDG4977301.1"/>
    </source>
</evidence>
<dbReference type="PROSITE" id="PS51898">
    <property type="entry name" value="TYR_RECOMBINASE"/>
    <property type="match status" value="1"/>
</dbReference>
<dbReference type="PANTHER" id="PTHR30349:SF64">
    <property type="entry name" value="PROPHAGE INTEGRASE INTD-RELATED"/>
    <property type="match status" value="1"/>
</dbReference>
<dbReference type="InterPro" id="IPR011010">
    <property type="entry name" value="DNA_brk_join_enz"/>
</dbReference>
<comment type="similarity">
    <text evidence="1">Belongs to the 'phage' integrase family.</text>
</comment>
<dbReference type="InterPro" id="IPR004107">
    <property type="entry name" value="Integrase_SAM-like_N"/>
</dbReference>
<dbReference type="Proteomes" id="UP001152598">
    <property type="component" value="Unassembled WGS sequence"/>
</dbReference>
<dbReference type="CDD" id="cd01189">
    <property type="entry name" value="INT_ICEBs1_C_like"/>
    <property type="match status" value="1"/>
</dbReference>
<dbReference type="Gene3D" id="1.10.443.10">
    <property type="entry name" value="Intergrase catalytic core"/>
    <property type="match status" value="1"/>
</dbReference>
<dbReference type="Pfam" id="PF14659">
    <property type="entry name" value="Phage_int_SAM_3"/>
    <property type="match status" value="1"/>
</dbReference>
<evidence type="ECO:0000256" key="2">
    <source>
        <dbReference type="ARBA" id="ARBA00022908"/>
    </source>
</evidence>
<protein>
    <submittedName>
        <fullName evidence="6">Site-specific integrase</fullName>
    </submittedName>
</protein>
<comment type="caution">
    <text evidence="6">The sequence shown here is derived from an EMBL/GenBank/DDBJ whole genome shotgun (WGS) entry which is preliminary data.</text>
</comment>
<dbReference type="InterPro" id="IPR013762">
    <property type="entry name" value="Integrase-like_cat_sf"/>
</dbReference>
<evidence type="ECO:0000256" key="1">
    <source>
        <dbReference type="ARBA" id="ARBA00008857"/>
    </source>
</evidence>
<name>A0AAP3Z2Q5_9LACT</name>
<dbReference type="InterPro" id="IPR002104">
    <property type="entry name" value="Integrase_catalytic"/>
</dbReference>
<dbReference type="SUPFAM" id="SSF56349">
    <property type="entry name" value="DNA breaking-rejoining enzymes"/>
    <property type="match status" value="1"/>
</dbReference>
<sequence length="385" mass="45320">MATFKQYTKKDGSTAWQYQTYLGIDEKTGKRKATTHRGFKTKKEAQINLNLYLADYERGMLAKSPQIKFTELYELFLESYKLQVKLSTLANTKRAVKNYILPKLGEYYVDQISVVQCQKIVNEWHSKYKSFKYLRAITSRVLKFAMHMELIKTNPMQNTLLPKKISTEKKDNFYDKEQLQNFFECVNDYLTRPIKTDMKMLTFFRILAFTGMRKSEVLALQWVDFNQFTNELTINKTVATDENYDVIIQTPKTENSNRIISLDVETAKILRVWRKQQMETMLMFGFNTNNPKQYILTNQKNTPLYPTQVNRWLVTILKNYDLPKITLHGFRHTHATLLLESGASIKEVQERLGHDNVSTTMNIYAHVIESRREESGNKFAKYVNF</sequence>
<evidence type="ECO:0000259" key="5">
    <source>
        <dbReference type="PROSITE" id="PS51898"/>
    </source>
</evidence>
<dbReference type="AlphaFoldDB" id="A0AAP3Z2Q5"/>
<gene>
    <name evidence="6" type="ORF">OGZ50_11230</name>
</gene>
<feature type="domain" description="Tyr recombinase" evidence="5">
    <location>
        <begin position="169"/>
        <end position="377"/>
    </location>
</feature>
<proteinExistence type="inferred from homology"/>
<dbReference type="GO" id="GO:0003677">
    <property type="term" value="F:DNA binding"/>
    <property type="evidence" value="ECO:0007669"/>
    <property type="project" value="UniProtKB-KW"/>
</dbReference>
<dbReference type="RefSeq" id="WP_278228441.1">
    <property type="nucleotide sequence ID" value="NZ_JAOWLV010000007.1"/>
</dbReference>
<dbReference type="InterPro" id="IPR010998">
    <property type="entry name" value="Integrase_recombinase_N"/>
</dbReference>
<accession>A0AAP3Z2Q5</accession>
<dbReference type="InterPro" id="IPR028259">
    <property type="entry name" value="AP2-like_int_N"/>
</dbReference>
<dbReference type="GO" id="GO:0006310">
    <property type="term" value="P:DNA recombination"/>
    <property type="evidence" value="ECO:0007669"/>
    <property type="project" value="UniProtKB-KW"/>
</dbReference>
<keyword evidence="4" id="KW-0233">DNA recombination</keyword>
<organism evidence="6 7">
    <name type="scientific">Lactococcus lactis</name>
    <dbReference type="NCBI Taxonomy" id="1358"/>
    <lineage>
        <taxon>Bacteria</taxon>
        <taxon>Bacillati</taxon>
        <taxon>Bacillota</taxon>
        <taxon>Bacilli</taxon>
        <taxon>Lactobacillales</taxon>
        <taxon>Streptococcaceae</taxon>
        <taxon>Lactococcus</taxon>
    </lineage>
</organism>
<reference evidence="6" key="1">
    <citation type="submission" date="2022-10" db="EMBL/GenBank/DDBJ databases">
        <authorList>
            <person name="Turner M.S."/>
            <person name="Huang W."/>
        </authorList>
    </citation>
    <scope>NUCLEOTIDE SEQUENCE</scope>
    <source>
        <strain evidence="6">54</strain>
    </source>
</reference>
<dbReference type="Pfam" id="PF14657">
    <property type="entry name" value="Arm-DNA-bind_4"/>
    <property type="match status" value="1"/>
</dbReference>
<dbReference type="InterPro" id="IPR050090">
    <property type="entry name" value="Tyrosine_recombinase_XerCD"/>
</dbReference>
<dbReference type="Pfam" id="PF00589">
    <property type="entry name" value="Phage_integrase"/>
    <property type="match status" value="1"/>
</dbReference>
<dbReference type="EMBL" id="JAOWLV010000007">
    <property type="protein sequence ID" value="MDG4977301.1"/>
    <property type="molecule type" value="Genomic_DNA"/>
</dbReference>
<reference evidence="6" key="2">
    <citation type="journal article" date="2023" name="Food Microbiol.">
        <title>Evaluation of the fermentation potential of lactic acid bacteria isolated from herbs, fruits and vegetables as starter cultures in nut-based milk alternatives.</title>
        <authorList>
            <person name="Huang W."/>
            <person name="Dong A."/>
            <person name="Pham H.T."/>
            <person name="Zhou C."/>
            <person name="Huo Z."/>
            <person name="Watjen A.P."/>
            <person name="Prakash S."/>
            <person name="Bang-Berthelsen C.H."/>
            <person name="Turner M.S."/>
        </authorList>
    </citation>
    <scope>NUCLEOTIDE SEQUENCE</scope>
    <source>
        <strain evidence="6">54</strain>
    </source>
</reference>
<evidence type="ECO:0000256" key="3">
    <source>
        <dbReference type="ARBA" id="ARBA00023125"/>
    </source>
</evidence>
<evidence type="ECO:0000256" key="4">
    <source>
        <dbReference type="ARBA" id="ARBA00023172"/>
    </source>
</evidence>
<dbReference type="Gene3D" id="1.10.150.130">
    <property type="match status" value="1"/>
</dbReference>
<dbReference type="PANTHER" id="PTHR30349">
    <property type="entry name" value="PHAGE INTEGRASE-RELATED"/>
    <property type="match status" value="1"/>
</dbReference>
<dbReference type="GO" id="GO:0015074">
    <property type="term" value="P:DNA integration"/>
    <property type="evidence" value="ECO:0007669"/>
    <property type="project" value="UniProtKB-KW"/>
</dbReference>
<evidence type="ECO:0000313" key="7">
    <source>
        <dbReference type="Proteomes" id="UP001152598"/>
    </source>
</evidence>
<keyword evidence="2" id="KW-0229">DNA integration</keyword>